<keyword evidence="4" id="KW-1185">Reference proteome</keyword>
<comment type="caution">
    <text evidence="3">The sequence shown here is derived from an EMBL/GenBank/DDBJ whole genome shotgun (WGS) entry which is preliminary data.</text>
</comment>
<sequence>MSDDIQAHLDSLRPFLVDGSPHAAALGFQLETITPNGASIRAPYREDLIGDPETRVLHGGVVTALLDHACGMAAFAAMGGKKANATLDLRLDYMRPARPGEDVLAEAECVKVSGLFAFVSAIAHDGDRDDPVARATAAFMVTKAGEAAAKRARAEMKAGASPISQVKT</sequence>
<dbReference type="AlphaFoldDB" id="A0A4S2HDG9"/>
<keyword evidence="1" id="KW-0378">Hydrolase</keyword>
<dbReference type="GO" id="GO:0005829">
    <property type="term" value="C:cytosol"/>
    <property type="evidence" value="ECO:0007669"/>
    <property type="project" value="TreeGrafter"/>
</dbReference>
<dbReference type="SUPFAM" id="SSF54637">
    <property type="entry name" value="Thioesterase/thiol ester dehydrase-isomerase"/>
    <property type="match status" value="1"/>
</dbReference>
<evidence type="ECO:0000259" key="2">
    <source>
        <dbReference type="Pfam" id="PF03061"/>
    </source>
</evidence>
<accession>A0A4S2HDG9</accession>
<organism evidence="3 4">
    <name type="scientific">Marinicauda pacifica</name>
    <dbReference type="NCBI Taxonomy" id="1133559"/>
    <lineage>
        <taxon>Bacteria</taxon>
        <taxon>Pseudomonadati</taxon>
        <taxon>Pseudomonadota</taxon>
        <taxon>Alphaproteobacteria</taxon>
        <taxon>Maricaulales</taxon>
        <taxon>Maricaulaceae</taxon>
        <taxon>Marinicauda</taxon>
    </lineage>
</organism>
<dbReference type="GO" id="GO:0061522">
    <property type="term" value="F:1,4-dihydroxy-2-naphthoyl-CoA thioesterase activity"/>
    <property type="evidence" value="ECO:0007669"/>
    <property type="project" value="TreeGrafter"/>
</dbReference>
<dbReference type="Pfam" id="PF03061">
    <property type="entry name" value="4HBT"/>
    <property type="match status" value="1"/>
</dbReference>
<feature type="domain" description="Thioesterase" evidence="2">
    <location>
        <begin position="56"/>
        <end position="129"/>
    </location>
</feature>
<evidence type="ECO:0000256" key="1">
    <source>
        <dbReference type="ARBA" id="ARBA00022801"/>
    </source>
</evidence>
<dbReference type="PANTHER" id="PTHR43240">
    <property type="entry name" value="1,4-DIHYDROXY-2-NAPHTHOYL-COA THIOESTERASE 1"/>
    <property type="match status" value="1"/>
</dbReference>
<dbReference type="RefSeq" id="WP_135943290.1">
    <property type="nucleotide sequence ID" value="NZ_BMEI01000001.1"/>
</dbReference>
<reference evidence="3 4" key="1">
    <citation type="journal article" date="2013" name="Int. J. Syst. Evol. Microbiol.">
        <title>Marinicauda pacifica gen. nov., sp. nov., a prosthecate alphaproteobacterium of the family Hyphomonadaceae isolated from deep seawater.</title>
        <authorList>
            <person name="Zhang X.Y."/>
            <person name="Li G.W."/>
            <person name="Wang C.S."/>
            <person name="Zhang Y.J."/>
            <person name="Xu X.W."/>
            <person name="Li H."/>
            <person name="Liu A."/>
            <person name="Liu C."/>
            <person name="Xie B.B."/>
            <person name="Qin Q.L."/>
            <person name="Xu Z."/>
            <person name="Chen X.L."/>
            <person name="Zhou B.C."/>
            <person name="Zhang Y.Z."/>
        </authorList>
    </citation>
    <scope>NUCLEOTIDE SEQUENCE [LARGE SCALE GENOMIC DNA]</scope>
    <source>
        <strain evidence="3 4">P-1 km-3</strain>
    </source>
</reference>
<dbReference type="InterPro" id="IPR003736">
    <property type="entry name" value="PAAI_dom"/>
</dbReference>
<dbReference type="OrthoDB" id="9813158at2"/>
<dbReference type="Gene3D" id="3.10.129.10">
    <property type="entry name" value="Hotdog Thioesterase"/>
    <property type="match status" value="1"/>
</dbReference>
<dbReference type="Proteomes" id="UP000305451">
    <property type="component" value="Unassembled WGS sequence"/>
</dbReference>
<evidence type="ECO:0000313" key="4">
    <source>
        <dbReference type="Proteomes" id="UP000305451"/>
    </source>
</evidence>
<dbReference type="NCBIfam" id="TIGR00369">
    <property type="entry name" value="unchar_dom_1"/>
    <property type="match status" value="1"/>
</dbReference>
<gene>
    <name evidence="3" type="ORF">E5162_02090</name>
</gene>
<protein>
    <submittedName>
        <fullName evidence="3">PaaI family thioesterase</fullName>
    </submittedName>
</protein>
<evidence type="ECO:0000313" key="3">
    <source>
        <dbReference type="EMBL" id="TGY94095.1"/>
    </source>
</evidence>
<proteinExistence type="predicted"/>
<dbReference type="EMBL" id="SRXV01000001">
    <property type="protein sequence ID" value="TGY94095.1"/>
    <property type="molecule type" value="Genomic_DNA"/>
</dbReference>
<dbReference type="InterPro" id="IPR029069">
    <property type="entry name" value="HotDog_dom_sf"/>
</dbReference>
<dbReference type="CDD" id="cd03443">
    <property type="entry name" value="PaaI_thioesterase"/>
    <property type="match status" value="1"/>
</dbReference>
<name>A0A4S2HDG9_9PROT</name>
<dbReference type="PANTHER" id="PTHR43240:SF7">
    <property type="entry name" value="BLR7284 PROTEIN"/>
    <property type="match status" value="1"/>
</dbReference>
<dbReference type="InterPro" id="IPR006683">
    <property type="entry name" value="Thioestr_dom"/>
</dbReference>